<feature type="transmembrane region" description="Helical" evidence="2">
    <location>
        <begin position="202"/>
        <end position="224"/>
    </location>
</feature>
<dbReference type="PROSITE" id="PS51061">
    <property type="entry name" value="R3H"/>
    <property type="match status" value="1"/>
</dbReference>
<dbReference type="EMBL" id="CAXAMM010040084">
    <property type="protein sequence ID" value="CAK9090994.1"/>
    <property type="molecule type" value="Genomic_DNA"/>
</dbReference>
<dbReference type="GO" id="GO:0016301">
    <property type="term" value="F:kinase activity"/>
    <property type="evidence" value="ECO:0007669"/>
    <property type="project" value="UniProtKB-KW"/>
</dbReference>
<dbReference type="SMART" id="SM00220">
    <property type="entry name" value="S_TKc"/>
    <property type="match status" value="1"/>
</dbReference>
<evidence type="ECO:0000259" key="3">
    <source>
        <dbReference type="PROSITE" id="PS50011"/>
    </source>
</evidence>
<dbReference type="SUPFAM" id="SSF82708">
    <property type="entry name" value="R3H domain"/>
    <property type="match status" value="1"/>
</dbReference>
<dbReference type="InterPro" id="IPR050870">
    <property type="entry name" value="FAST_kinase"/>
</dbReference>
<gene>
    <name evidence="5" type="ORF">SCF082_LOCUS42889</name>
</gene>
<keyword evidence="5" id="KW-0418">Kinase</keyword>
<feature type="transmembrane region" description="Helical" evidence="2">
    <location>
        <begin position="456"/>
        <end position="477"/>
    </location>
</feature>
<dbReference type="Pfam" id="PF01424">
    <property type="entry name" value="R3H"/>
    <property type="match status" value="1"/>
</dbReference>
<protein>
    <submittedName>
        <fullName evidence="5">Serine/threonine-protein kinase AFC2</fullName>
    </submittedName>
</protein>
<organism evidence="5 6">
    <name type="scientific">Durusdinium trenchii</name>
    <dbReference type="NCBI Taxonomy" id="1381693"/>
    <lineage>
        <taxon>Eukaryota</taxon>
        <taxon>Sar</taxon>
        <taxon>Alveolata</taxon>
        <taxon>Dinophyceae</taxon>
        <taxon>Suessiales</taxon>
        <taxon>Symbiodiniaceae</taxon>
        <taxon>Durusdinium</taxon>
    </lineage>
</organism>
<dbReference type="Gene3D" id="3.30.200.20">
    <property type="entry name" value="Phosphorylase Kinase, domain 1"/>
    <property type="match status" value="1"/>
</dbReference>
<accession>A0ABP0QSR5</accession>
<feature type="transmembrane region" description="Helical" evidence="2">
    <location>
        <begin position="363"/>
        <end position="381"/>
    </location>
</feature>
<dbReference type="SMART" id="SM00393">
    <property type="entry name" value="R3H"/>
    <property type="match status" value="1"/>
</dbReference>
<feature type="domain" description="Protein kinase" evidence="3">
    <location>
        <begin position="1289"/>
        <end position="1606"/>
    </location>
</feature>
<dbReference type="PANTHER" id="PTHR21228:SF40">
    <property type="entry name" value="LD45607P"/>
    <property type="match status" value="1"/>
</dbReference>
<feature type="domain" description="R3H" evidence="4">
    <location>
        <begin position="633"/>
        <end position="696"/>
    </location>
</feature>
<evidence type="ECO:0000256" key="1">
    <source>
        <dbReference type="SAM" id="MobiDB-lite"/>
    </source>
</evidence>
<dbReference type="InterPro" id="IPR011435">
    <property type="entry name" value="UmpAB"/>
</dbReference>
<keyword evidence="6" id="KW-1185">Reference proteome</keyword>
<dbReference type="PANTHER" id="PTHR21228">
    <property type="entry name" value="FAST LEU-RICH DOMAIN-CONTAINING"/>
    <property type="match status" value="1"/>
</dbReference>
<reference evidence="5 6" key="1">
    <citation type="submission" date="2024-02" db="EMBL/GenBank/DDBJ databases">
        <authorList>
            <person name="Chen Y."/>
            <person name="Shah S."/>
            <person name="Dougan E. K."/>
            <person name="Thang M."/>
            <person name="Chan C."/>
        </authorList>
    </citation>
    <scope>NUCLEOTIDE SEQUENCE [LARGE SCALE GENOMIC DNA]</scope>
</reference>
<feature type="transmembrane region" description="Helical" evidence="2">
    <location>
        <begin position="174"/>
        <end position="195"/>
    </location>
</feature>
<feature type="compositionally biased region" description="Gly residues" evidence="1">
    <location>
        <begin position="1250"/>
        <end position="1261"/>
    </location>
</feature>
<dbReference type="Proteomes" id="UP001642464">
    <property type="component" value="Unassembled WGS sequence"/>
</dbReference>
<dbReference type="InterPro" id="IPR036867">
    <property type="entry name" value="R3H_dom_sf"/>
</dbReference>
<dbReference type="Gene3D" id="1.10.510.10">
    <property type="entry name" value="Transferase(Phosphotransferase) domain 1"/>
    <property type="match status" value="2"/>
</dbReference>
<sequence>MASTVSSRSISGGVWTGGLSRSSTVTGPTGGAASGAVVPSASTDALKDFFQTCTGLTSLCGFMVVFCWVVIDSELADESILIGGCLTVVGLGLFGLGVRFGLMPLSEEVGRALLEKTSKQVVYILVFLLGFLCNATEPTVWSLSATVRQLYSSQGALSLGARRMVMLTDHPVVTLFWLSVSVGLATLLGCARLMYKLNIKKVIFGVTTGMLVFTIACANITGSLPAVAGFAWDMAAGTSGAVSSPILLGLGIGMSSRDRRRLSDQEDGGSAWSAGFGVLAFSVLLPVATMWLVTMGMGEGEDTMFGDKTMGLGLPKPKRFEEVLATSWATASCTLGPISGLLLLIHFVLFYRELGTLPELSTILLSLAACFLGIAIFTMGLEMGLVPLGDRAALQLAHAKYIYLAPEDPRPLTCLIVISSYGFFVGVFAAWCEPQLKTLVKTVESLSGDTFEREQLMLVVTLGVGCGSALGFVKVFFGLPLVDVLSVGYTLCLLLTLIADEVFGLEIIWQLYSQGHNSRHWACFSEEDSIGVLKHVARHVSGQQCESYLMKVARLRLKVAKKRMRRTEVFQTSSMHQRFFKDKFDSDKCANSLESYTLQDRHGGGMEAVIGALLRKRARRAGGCPPSSDEIPEARREELRAELEEFVASESKQLQMPTSITGLERKFLHEQAELRSLTTQSFGQGRERYLCIFKQEQAVIEEAAPASAAVGKVSYSAVFLDEESRKKLFDFCGRTIAGGIPARWKMYGDHMTICLGPLSDPTTEDFRSVAETVQKQISRYQEQQRFELQVVSLGHNDDAIAVGVIGCTSCNRNPHITVATAPQIPPNASNMIKKWTMLPSTEQLTLVGHLKQLGAGDARAQRAAPAAAAGAPEAEPAAEVEAEVTEESFASHSWHGRRFKLGCVDGSDAVDWFGVGPPPGYSTRGDLLDREDVPDSQALMLGFSKEEAPTFIFEELGQTKGGDVVNPLTLPGGVTVPQAYVYTFRLAEGPPCYVSEHDEGPGPEYFVADLAPSHSRFAFLPLEGNTRSPKTKVSGAEKDEKDCCYGMYHMEKKQGQDYYTYWMDGDYPVYIITDQLCRASDECYPPTRYKVWWDPEFVLRVIEVDIESDEGTSAWRLVARSLAGDVVAELKVRRKTKLGELRAQLREAMPASSVHATISLVNAKSKSPCHPDSAGFSLRKDEHGSKLPPASPICTTAAWCPLPDAASIVGVGTVLWRREPSQRMGGRGTLEIELEMLNFFVSCKGGARSKGGSKGGSGGKGPQKPTDDPSFVRWSKGMRLDGYPRGVTYIVEDYVASGSFSRVFRVRVETTPRTVARSLEGARNRWTKSRGEVFAAKVMRKEDSYIQYTSNGPKEGELLQRLESQQREAGLEPLTMRCVDSFPTKDDVGQEYWCLILEWLDASLFDLVRSNGNRGLHLSMVRTLLRQLLEQLKVLQDLDCTHTDIKHKNCCLVSTEHYMAPSSDGATMLGALEGEKQARVLAMFLLIDENIGRLKRGVPRDAAIMYMSSQPSELEQENLLQGLRCHMEAPAHMAKLLELPIPIPQQRPQNVLKLSDLLQEGPTQPVQCTGQAMGVWTVTPTRAALNPMDEMNPSVNTGAAIIQPTIMPAVPAGIPIAIAAQMPTGMPTPVGIPTGMAVMTSPMGTSPMQPSQEEVAADSGEDDVAIGEMQDMYEILDMVKRRIHHLTTMQLVTSLHTLAKLYEAQSSAHDLNEDSRFAVLLRSLNFRGHDITAPRSLMRVIWALGKLGAKGRDVEGIIQTFAQRAPPVVPRFSPQELSNMLWGLARLTEQMKRPLKEASQLAQAVMKESTARLSSFSTQCLTNSLWAVAKLGLRGPHVPVFTKACVSQIHCVMFKEMSPQGLANSVWALAKIQSDGPRDAPIVDWDIVAAFSLDASRRAMATEGLLKIFFPQELSMALWGIAKLRRKTSYADLQEEADIDKFALAVAVEASERIDHFSAQGVSVVAWSLATMNLLDGEEVVQFFEAAAQVASEHIQQYPPQAIANLCWSLGRLTSRPDLVASFGRAAAREAMVRMNDFSWQDLSGIVSSLMNLGRTTPEVQELARKLCQEAAYSQGGLALRSIGTQAVLNIALSAVRLKLEVPVLTPLAEGIAQIFSERRLNDIDLRQWMILSDPMAKFIDYGNAVFEGAPKPHPIHTKQFRAPEVLLKVHGGWGPASDTWTLGVTGCFLVSGQLIFNSHDPQDRCRSAANSCGSWAKPVEPSLLGCCWQQRMPACAAVQRTFRRLASRNWPAG</sequence>
<feature type="transmembrane region" description="Helical" evidence="2">
    <location>
        <begin position="49"/>
        <end position="73"/>
    </location>
</feature>
<dbReference type="Pfam" id="PF07556">
    <property type="entry name" value="DUF1538"/>
    <property type="match status" value="2"/>
</dbReference>
<keyword evidence="2" id="KW-0472">Membrane</keyword>
<evidence type="ECO:0000313" key="6">
    <source>
        <dbReference type="Proteomes" id="UP001642464"/>
    </source>
</evidence>
<dbReference type="InterPro" id="IPR001374">
    <property type="entry name" value="R3H_dom"/>
</dbReference>
<dbReference type="Gene3D" id="3.30.1370.50">
    <property type="entry name" value="R3H-like domain"/>
    <property type="match status" value="1"/>
</dbReference>
<feature type="transmembrane region" description="Helical" evidence="2">
    <location>
        <begin position="121"/>
        <end position="141"/>
    </location>
</feature>
<evidence type="ECO:0000256" key="2">
    <source>
        <dbReference type="SAM" id="Phobius"/>
    </source>
</evidence>
<feature type="transmembrane region" description="Helical" evidence="2">
    <location>
        <begin position="328"/>
        <end position="351"/>
    </location>
</feature>
<evidence type="ECO:0000259" key="4">
    <source>
        <dbReference type="PROSITE" id="PS51061"/>
    </source>
</evidence>
<dbReference type="PROSITE" id="PS50011">
    <property type="entry name" value="PROTEIN_KINASE_DOM"/>
    <property type="match status" value="1"/>
</dbReference>
<feature type="transmembrane region" description="Helical" evidence="2">
    <location>
        <begin position="271"/>
        <end position="293"/>
    </location>
</feature>
<comment type="caution">
    <text evidence="5">The sequence shown here is derived from an EMBL/GenBank/DDBJ whole genome shotgun (WGS) entry which is preliminary data.</text>
</comment>
<proteinExistence type="predicted"/>
<feature type="transmembrane region" description="Helical" evidence="2">
    <location>
        <begin position="230"/>
        <end position="250"/>
    </location>
</feature>
<keyword evidence="2" id="KW-0812">Transmembrane</keyword>
<keyword evidence="2" id="KW-1133">Transmembrane helix</keyword>
<dbReference type="InterPro" id="IPR000719">
    <property type="entry name" value="Prot_kinase_dom"/>
</dbReference>
<feature type="transmembrane region" description="Helical" evidence="2">
    <location>
        <begin position="410"/>
        <end position="431"/>
    </location>
</feature>
<name>A0ABP0QSR5_9DINO</name>
<dbReference type="PROSITE" id="PS00108">
    <property type="entry name" value="PROTEIN_KINASE_ST"/>
    <property type="match status" value="1"/>
</dbReference>
<evidence type="ECO:0000313" key="5">
    <source>
        <dbReference type="EMBL" id="CAK9090994.1"/>
    </source>
</evidence>
<dbReference type="InterPro" id="IPR011009">
    <property type="entry name" value="Kinase-like_dom_sf"/>
</dbReference>
<keyword evidence="5" id="KW-0808">Transferase</keyword>
<dbReference type="SUPFAM" id="SSF56112">
    <property type="entry name" value="Protein kinase-like (PK-like)"/>
    <property type="match status" value="1"/>
</dbReference>
<dbReference type="InterPro" id="IPR008271">
    <property type="entry name" value="Ser/Thr_kinase_AS"/>
</dbReference>
<feature type="region of interest" description="Disordered" evidence="1">
    <location>
        <begin position="1250"/>
        <end position="1272"/>
    </location>
</feature>
<feature type="transmembrane region" description="Helical" evidence="2">
    <location>
        <begin position="79"/>
        <end position="100"/>
    </location>
</feature>